<dbReference type="RefSeq" id="WP_180910957.1">
    <property type="nucleotide sequence ID" value="NZ_CAIJDP010000107.1"/>
</dbReference>
<gene>
    <name evidence="1" type="ORF">FLAT13_05068</name>
</gene>
<dbReference type="EMBL" id="CAIJDP010000107">
    <property type="protein sequence ID" value="CAD0009728.1"/>
    <property type="molecule type" value="Genomic_DNA"/>
</dbReference>
<sequence>MKTIIKHITKITITLSNNKKERIEKNFTKEYSKSIEDYLKDGLKKYENIEVVVLNRPNERK</sequence>
<reference evidence="1 2" key="1">
    <citation type="submission" date="2020-06" db="EMBL/GenBank/DDBJ databases">
        <authorList>
            <person name="Criscuolo A."/>
        </authorList>
    </citation>
    <scope>NUCLEOTIDE SEQUENCE [LARGE SCALE GENOMIC DNA]</scope>
    <source>
        <strain evidence="2">CIP 111411</strain>
    </source>
</reference>
<name>A0A6V6ZD66_9FLAO</name>
<evidence type="ECO:0000313" key="1">
    <source>
        <dbReference type="EMBL" id="CAD0009728.1"/>
    </source>
</evidence>
<keyword evidence="2" id="KW-1185">Reference proteome</keyword>
<evidence type="ECO:0000313" key="2">
    <source>
        <dbReference type="Proteomes" id="UP000530060"/>
    </source>
</evidence>
<proteinExistence type="predicted"/>
<comment type="caution">
    <text evidence="1">The sequence shown here is derived from an EMBL/GenBank/DDBJ whole genome shotgun (WGS) entry which is preliminary data.</text>
</comment>
<dbReference type="Proteomes" id="UP000530060">
    <property type="component" value="Unassembled WGS sequence"/>
</dbReference>
<organism evidence="1 2">
    <name type="scientific">Flavobacterium salmonis</name>
    <dbReference type="NCBI Taxonomy" id="2654844"/>
    <lineage>
        <taxon>Bacteria</taxon>
        <taxon>Pseudomonadati</taxon>
        <taxon>Bacteroidota</taxon>
        <taxon>Flavobacteriia</taxon>
        <taxon>Flavobacteriales</taxon>
        <taxon>Flavobacteriaceae</taxon>
        <taxon>Flavobacterium</taxon>
    </lineage>
</organism>
<dbReference type="AlphaFoldDB" id="A0A6V6ZD66"/>
<protein>
    <submittedName>
        <fullName evidence="1">Uncharacterized protein</fullName>
    </submittedName>
</protein>
<accession>A0A6V6ZD66</accession>